<feature type="region of interest" description="Disordered" evidence="1">
    <location>
        <begin position="121"/>
        <end position="145"/>
    </location>
</feature>
<dbReference type="EMBL" id="GEDC01023646">
    <property type="protein sequence ID" value="JAS13652.1"/>
    <property type="molecule type" value="Transcribed_RNA"/>
</dbReference>
<evidence type="ECO:0000256" key="1">
    <source>
        <dbReference type="SAM" id="MobiDB-lite"/>
    </source>
</evidence>
<gene>
    <name evidence="2" type="ORF">g.11386</name>
</gene>
<protein>
    <submittedName>
        <fullName evidence="2">Uncharacterized protein</fullName>
    </submittedName>
</protein>
<accession>A0A1B6CJS0</accession>
<reference evidence="2" key="1">
    <citation type="submission" date="2015-12" db="EMBL/GenBank/DDBJ databases">
        <title>De novo transcriptome assembly of four potential Pierce s Disease insect vectors from Arizona vineyards.</title>
        <authorList>
            <person name="Tassone E.E."/>
        </authorList>
    </citation>
    <scope>NUCLEOTIDE SEQUENCE</scope>
</reference>
<evidence type="ECO:0000313" key="2">
    <source>
        <dbReference type="EMBL" id="JAS13652.1"/>
    </source>
</evidence>
<dbReference type="AlphaFoldDB" id="A0A1B6CJS0"/>
<sequence>MTLRRRRRDKLVGGSQFSVWLSIVRTYADTVKMKFVGIFFIINVGFTVSAPNHLKTVVFDNNEVPAVAVGGTGVSASWGGYSAKAGLGGNTGVGGGLYASANSPHGNAAAGLNGEVGDNGPAGALGSSAQAGSSSGGVANSAADTSSSATHATSAATAGTHTQVTYRPGGLFDNIFNIPISVLQAVNTHLNQQGGVTKTVRLHGRRRHRPSIDNRSTFAESSGSTVADSTSIVHNDSTQPQGHNVGGADNGGTVGGTVTIQKRPVNYDNIFNIPISALQAVNKLLNDGFASISKNVNVQVSHNNAGHAHSQTHVQQEPGNIGSSVSAGASVHIVKEVQNVPQTYVQTPGNIGSSVSAEKEIQNLPQSAAYTAHKPAATFDNVFNIPITALRSVNQLLNG</sequence>
<proteinExistence type="predicted"/>
<organism evidence="2">
    <name type="scientific">Clastoptera arizonana</name>
    <name type="common">Arizona spittle bug</name>
    <dbReference type="NCBI Taxonomy" id="38151"/>
    <lineage>
        <taxon>Eukaryota</taxon>
        <taxon>Metazoa</taxon>
        <taxon>Ecdysozoa</taxon>
        <taxon>Arthropoda</taxon>
        <taxon>Hexapoda</taxon>
        <taxon>Insecta</taxon>
        <taxon>Pterygota</taxon>
        <taxon>Neoptera</taxon>
        <taxon>Paraneoptera</taxon>
        <taxon>Hemiptera</taxon>
        <taxon>Auchenorrhyncha</taxon>
        <taxon>Cercopoidea</taxon>
        <taxon>Clastopteridae</taxon>
        <taxon>Clastoptera</taxon>
    </lineage>
</organism>
<name>A0A1B6CJS0_9HEMI</name>